<dbReference type="OrthoDB" id="412874at2759"/>
<sequence>MLRPTGAFEALARQWRSHVQILLVLCFITFASAFSDDSSAISSAGTPVNAGFINGTALGQDSHYLYKRAGTNSRSNVAYTSTCSDDQVTYLDSSLSEAKDLASRAVTAISELLDIMRLKEQPEHWPSASYTRRYRNFLLWGSLFGEPILQRGVGRRTLQDTISTMASMKNAFIRVRNALDVKKNNFHMIINCHDNWLVYSHDEEISDGKGGKVLSRMYHDTRIQDQKVYMSHTMTCHERPSMRGYTWENKFTGKEETVYCPNSFPMWNGRHIADRQSSTFASMKGKTFKDVKEYAAAGTMLHEVTHSEKTLGDYATEDVHITYQGQTYSAYGGPLCRELAMTFTDDIGYPELNADTLALFGLGVYYSQCNWANPDKPGKCWTDKPDRICPTVNNQRTCVAFNWKA</sequence>
<dbReference type="EMBL" id="KV878892">
    <property type="protein sequence ID" value="OJJ86300.1"/>
    <property type="molecule type" value="Genomic_DNA"/>
</dbReference>
<accession>A0A1L9VQZ0</accession>
<feature type="chain" id="PRO_5012137667" description="Lysine-specific metallo-endopeptidase domain-containing protein" evidence="1">
    <location>
        <begin position="34"/>
        <end position="405"/>
    </location>
</feature>
<dbReference type="SUPFAM" id="SSF55486">
    <property type="entry name" value="Metalloproteases ('zincins'), catalytic domain"/>
    <property type="match status" value="1"/>
</dbReference>
<dbReference type="Proteomes" id="UP000184300">
    <property type="component" value="Unassembled WGS sequence"/>
</dbReference>
<protein>
    <recommendedName>
        <fullName evidence="4">Lysine-specific metallo-endopeptidase domain-containing protein</fullName>
    </recommendedName>
</protein>
<keyword evidence="3" id="KW-1185">Reference proteome</keyword>
<dbReference type="AlphaFoldDB" id="A0A1L9VQZ0"/>
<dbReference type="GeneID" id="34464426"/>
<gene>
    <name evidence="2" type="ORF">ASPGLDRAFT_55933</name>
</gene>
<dbReference type="GO" id="GO:0008237">
    <property type="term" value="F:metallopeptidase activity"/>
    <property type="evidence" value="ECO:0007669"/>
    <property type="project" value="InterPro"/>
</dbReference>
<keyword evidence="1" id="KW-0732">Signal</keyword>
<name>A0A1L9VQZ0_ASPGL</name>
<evidence type="ECO:0008006" key="4">
    <source>
        <dbReference type="Google" id="ProtNLM"/>
    </source>
</evidence>
<evidence type="ECO:0000256" key="1">
    <source>
        <dbReference type="SAM" id="SignalP"/>
    </source>
</evidence>
<organism evidence="2 3">
    <name type="scientific">Aspergillus glaucus CBS 516.65</name>
    <dbReference type="NCBI Taxonomy" id="1160497"/>
    <lineage>
        <taxon>Eukaryota</taxon>
        <taxon>Fungi</taxon>
        <taxon>Dikarya</taxon>
        <taxon>Ascomycota</taxon>
        <taxon>Pezizomycotina</taxon>
        <taxon>Eurotiomycetes</taxon>
        <taxon>Eurotiomycetidae</taxon>
        <taxon>Eurotiales</taxon>
        <taxon>Aspergillaceae</taxon>
        <taxon>Aspergillus</taxon>
        <taxon>Aspergillus subgen. Aspergillus</taxon>
    </lineage>
</organism>
<dbReference type="VEuPathDB" id="FungiDB:ASPGLDRAFT_55933"/>
<reference evidence="3" key="1">
    <citation type="journal article" date="2017" name="Genome Biol.">
        <title>Comparative genomics reveals high biological diversity and specific adaptations in the industrially and medically important fungal genus Aspergillus.</title>
        <authorList>
            <person name="de Vries R.P."/>
            <person name="Riley R."/>
            <person name="Wiebenga A."/>
            <person name="Aguilar-Osorio G."/>
            <person name="Amillis S."/>
            <person name="Uchima C.A."/>
            <person name="Anderluh G."/>
            <person name="Asadollahi M."/>
            <person name="Askin M."/>
            <person name="Barry K."/>
            <person name="Battaglia E."/>
            <person name="Bayram O."/>
            <person name="Benocci T."/>
            <person name="Braus-Stromeyer S.A."/>
            <person name="Caldana C."/>
            <person name="Canovas D."/>
            <person name="Cerqueira G.C."/>
            <person name="Chen F."/>
            <person name="Chen W."/>
            <person name="Choi C."/>
            <person name="Clum A."/>
            <person name="Dos Santos R.A."/>
            <person name="Damasio A.R."/>
            <person name="Diallinas G."/>
            <person name="Emri T."/>
            <person name="Fekete E."/>
            <person name="Flipphi M."/>
            <person name="Freyberg S."/>
            <person name="Gallo A."/>
            <person name="Gournas C."/>
            <person name="Habgood R."/>
            <person name="Hainaut M."/>
            <person name="Harispe M.L."/>
            <person name="Henrissat B."/>
            <person name="Hilden K.S."/>
            <person name="Hope R."/>
            <person name="Hossain A."/>
            <person name="Karabika E."/>
            <person name="Karaffa L."/>
            <person name="Karanyi Z."/>
            <person name="Krasevec N."/>
            <person name="Kuo A."/>
            <person name="Kusch H."/>
            <person name="LaButti K."/>
            <person name="Lagendijk E.L."/>
            <person name="Lapidus A."/>
            <person name="Levasseur A."/>
            <person name="Lindquist E."/>
            <person name="Lipzen A."/>
            <person name="Logrieco A.F."/>
            <person name="MacCabe A."/>
            <person name="Maekelae M.R."/>
            <person name="Malavazi I."/>
            <person name="Melin P."/>
            <person name="Meyer V."/>
            <person name="Mielnichuk N."/>
            <person name="Miskei M."/>
            <person name="Molnar A.P."/>
            <person name="Mule G."/>
            <person name="Ngan C.Y."/>
            <person name="Orejas M."/>
            <person name="Orosz E."/>
            <person name="Ouedraogo J.P."/>
            <person name="Overkamp K.M."/>
            <person name="Park H.-S."/>
            <person name="Perrone G."/>
            <person name="Piumi F."/>
            <person name="Punt P.J."/>
            <person name="Ram A.F."/>
            <person name="Ramon A."/>
            <person name="Rauscher S."/>
            <person name="Record E."/>
            <person name="Riano-Pachon D.M."/>
            <person name="Robert V."/>
            <person name="Roehrig J."/>
            <person name="Ruller R."/>
            <person name="Salamov A."/>
            <person name="Salih N.S."/>
            <person name="Samson R.A."/>
            <person name="Sandor E."/>
            <person name="Sanguinetti M."/>
            <person name="Schuetze T."/>
            <person name="Sepcic K."/>
            <person name="Shelest E."/>
            <person name="Sherlock G."/>
            <person name="Sophianopoulou V."/>
            <person name="Squina F.M."/>
            <person name="Sun H."/>
            <person name="Susca A."/>
            <person name="Todd R.B."/>
            <person name="Tsang A."/>
            <person name="Unkles S.E."/>
            <person name="van de Wiele N."/>
            <person name="van Rossen-Uffink D."/>
            <person name="Oliveira J.V."/>
            <person name="Vesth T.C."/>
            <person name="Visser J."/>
            <person name="Yu J.-H."/>
            <person name="Zhou M."/>
            <person name="Andersen M.R."/>
            <person name="Archer D.B."/>
            <person name="Baker S.E."/>
            <person name="Benoit I."/>
            <person name="Brakhage A.A."/>
            <person name="Braus G.H."/>
            <person name="Fischer R."/>
            <person name="Frisvad J.C."/>
            <person name="Goldman G.H."/>
            <person name="Houbraken J."/>
            <person name="Oakley B."/>
            <person name="Pocsi I."/>
            <person name="Scazzocchio C."/>
            <person name="Seiboth B."/>
            <person name="vanKuyk P.A."/>
            <person name="Wortman J."/>
            <person name="Dyer P.S."/>
            <person name="Grigoriev I.V."/>
        </authorList>
    </citation>
    <scope>NUCLEOTIDE SEQUENCE [LARGE SCALE GENOMIC DNA]</scope>
    <source>
        <strain evidence="3">CBS 516.65</strain>
    </source>
</reference>
<dbReference type="RefSeq" id="XP_022402989.1">
    <property type="nucleotide sequence ID" value="XM_022548165.1"/>
</dbReference>
<proteinExistence type="predicted"/>
<dbReference type="InterPro" id="IPR024079">
    <property type="entry name" value="MetalloPept_cat_dom_sf"/>
</dbReference>
<evidence type="ECO:0000313" key="2">
    <source>
        <dbReference type="EMBL" id="OJJ86300.1"/>
    </source>
</evidence>
<feature type="signal peptide" evidence="1">
    <location>
        <begin position="1"/>
        <end position="33"/>
    </location>
</feature>
<evidence type="ECO:0000313" key="3">
    <source>
        <dbReference type="Proteomes" id="UP000184300"/>
    </source>
</evidence>
<dbReference type="Gene3D" id="3.40.390.10">
    <property type="entry name" value="Collagenase (Catalytic Domain)"/>
    <property type="match status" value="1"/>
</dbReference>